<gene>
    <name evidence="1" type="ORF">HID58_033001</name>
</gene>
<evidence type="ECO:0000313" key="1">
    <source>
        <dbReference type="EMBL" id="KAH0909680.1"/>
    </source>
</evidence>
<protein>
    <submittedName>
        <fullName evidence="1">Uncharacterized protein</fullName>
    </submittedName>
</protein>
<organism evidence="1 2">
    <name type="scientific">Brassica napus</name>
    <name type="common">Rape</name>
    <dbReference type="NCBI Taxonomy" id="3708"/>
    <lineage>
        <taxon>Eukaryota</taxon>
        <taxon>Viridiplantae</taxon>
        <taxon>Streptophyta</taxon>
        <taxon>Embryophyta</taxon>
        <taxon>Tracheophyta</taxon>
        <taxon>Spermatophyta</taxon>
        <taxon>Magnoliopsida</taxon>
        <taxon>eudicotyledons</taxon>
        <taxon>Gunneridae</taxon>
        <taxon>Pentapetalae</taxon>
        <taxon>rosids</taxon>
        <taxon>malvids</taxon>
        <taxon>Brassicales</taxon>
        <taxon>Brassicaceae</taxon>
        <taxon>Brassiceae</taxon>
        <taxon>Brassica</taxon>
    </lineage>
</organism>
<name>A0ABQ8BXZ9_BRANA</name>
<reference evidence="1 2" key="1">
    <citation type="submission" date="2021-05" db="EMBL/GenBank/DDBJ databases">
        <title>Genome Assembly of Synthetic Allotetraploid Brassica napus Reveals Homoeologous Exchanges between Subgenomes.</title>
        <authorList>
            <person name="Davis J.T."/>
        </authorList>
    </citation>
    <scope>NUCLEOTIDE SEQUENCE [LARGE SCALE GENOMIC DNA]</scope>
    <source>
        <strain evidence="2">cv. Da-Ae</strain>
        <tissue evidence="1">Seedling</tissue>
    </source>
</reference>
<sequence length="202" mass="23554">MKGTSRAKQFPSSSAISALISKDSISVKKRSIGFGISNWIMYEDVGLLGFRVRLLEINQVFESIRQAFHHQKLDTNYSESLRCLVQPRMDSVKSVYEIHCINYFFTCKRPSFLCFDLSSQKLLNFCTKLDNWSLHRVCRSYCTEKLKHSFQMTTMSQTLHGWTWYIPLFLQLGSINLLEDNLPLNRVYKLKDVSAAPIRFFQ</sequence>
<dbReference type="Proteomes" id="UP000824890">
    <property type="component" value="Unassembled WGS sequence"/>
</dbReference>
<proteinExistence type="predicted"/>
<comment type="caution">
    <text evidence="1">The sequence shown here is derived from an EMBL/GenBank/DDBJ whole genome shotgun (WGS) entry which is preliminary data.</text>
</comment>
<accession>A0ABQ8BXZ9</accession>
<keyword evidence="2" id="KW-1185">Reference proteome</keyword>
<dbReference type="EMBL" id="JAGKQM010000009">
    <property type="protein sequence ID" value="KAH0909680.1"/>
    <property type="molecule type" value="Genomic_DNA"/>
</dbReference>
<evidence type="ECO:0000313" key="2">
    <source>
        <dbReference type="Proteomes" id="UP000824890"/>
    </source>
</evidence>